<proteinExistence type="predicted"/>
<sequence length="407" mass="46818">MRVLDACESLINGLSFLAVSAFRHTSRNHKLLRRRLLQLLLLTFVLWSSADIFLVHRNFHKEQIHLDYRPPERQRIFIASALWDNERTISSQWNDAVIELANVFGADNIFVSVYASGSNDGTGYALRKLDKALDEVGVQRTITIAEPSPDNEALKNPPADRRHIATRARLRNLSLKPLYDLRDAGTFFDRILFLSDVDFTKEDVLSLLNTNYGTYTAACSFDILNLPTGPDALALRDADGHETVMQKWPVFRSARSREAIKFMLPVPVRSCWGDMVFMGTEEIYSTRVYQFRGVPDGLADKHVVASESCLIHADSYISKRRGVYLNPFVRVGLNTPAYTAIHQESHWLSTWEIFESLWENRLRRWFSSPFLKGWSLRRKFAKWKAENENNKERGDFCLTHEVQATET</sequence>
<dbReference type="EMBL" id="BN001303">
    <property type="protein sequence ID" value="CBF76891.1"/>
    <property type="molecule type" value="Genomic_DNA"/>
</dbReference>
<dbReference type="InterPro" id="IPR021047">
    <property type="entry name" value="Mannosyltransferase_CMT1"/>
</dbReference>
<dbReference type="eggNOG" id="ENOG502RJAT">
    <property type="taxonomic scope" value="Eukaryota"/>
</dbReference>
<dbReference type="STRING" id="227321.C8VAT6"/>
<keyword evidence="1" id="KW-0812">Transmembrane</keyword>
<evidence type="ECO:0000313" key="2">
    <source>
        <dbReference type="EMBL" id="CBF76891.1"/>
    </source>
</evidence>
<dbReference type="PANTHER" id="PTHR34144:SF7">
    <property type="entry name" value="EXPORT PROTEIN (CAP59), PUTATIVE (AFU_ORTHOLOGUE AFUA_7G05020)-RELATED"/>
    <property type="match status" value="1"/>
</dbReference>
<keyword evidence="3" id="KW-1185">Reference proteome</keyword>
<dbReference type="KEGG" id="ani:ANIA_04738"/>
<accession>C8VAT6</accession>
<evidence type="ECO:0000313" key="3">
    <source>
        <dbReference type="Proteomes" id="UP000000560"/>
    </source>
</evidence>
<evidence type="ECO:0000256" key="1">
    <source>
        <dbReference type="SAM" id="Phobius"/>
    </source>
</evidence>
<keyword evidence="1" id="KW-1133">Transmembrane helix</keyword>
<dbReference type="GeneID" id="2872537"/>
<dbReference type="AlphaFoldDB" id="C8VAT6"/>
<reference evidence="3" key="1">
    <citation type="journal article" date="2005" name="Nature">
        <title>Sequencing of Aspergillus nidulans and comparative analysis with A. fumigatus and A. oryzae.</title>
        <authorList>
            <person name="Galagan J.E."/>
            <person name="Calvo S.E."/>
            <person name="Cuomo C."/>
            <person name="Ma L.J."/>
            <person name="Wortman J.R."/>
            <person name="Batzoglou S."/>
            <person name="Lee S.I."/>
            <person name="Basturkmen M."/>
            <person name="Spevak C.C."/>
            <person name="Clutterbuck J."/>
            <person name="Kapitonov V."/>
            <person name="Jurka J."/>
            <person name="Scazzocchio C."/>
            <person name="Farman M."/>
            <person name="Butler J."/>
            <person name="Purcell S."/>
            <person name="Harris S."/>
            <person name="Braus G.H."/>
            <person name="Draht O."/>
            <person name="Busch S."/>
            <person name="D'Enfert C."/>
            <person name="Bouchier C."/>
            <person name="Goldman G.H."/>
            <person name="Bell-Pedersen D."/>
            <person name="Griffiths-Jones S."/>
            <person name="Doonan J.H."/>
            <person name="Yu J."/>
            <person name="Vienken K."/>
            <person name="Pain A."/>
            <person name="Freitag M."/>
            <person name="Selker E.U."/>
            <person name="Archer D.B."/>
            <person name="Penalva M.A."/>
            <person name="Oakley B.R."/>
            <person name="Momany M."/>
            <person name="Tanaka T."/>
            <person name="Kumagai T."/>
            <person name="Asai K."/>
            <person name="Machida M."/>
            <person name="Nierman W.C."/>
            <person name="Denning D.W."/>
            <person name="Caddick M."/>
            <person name="Hynes M."/>
            <person name="Paoletti M."/>
            <person name="Fischer R."/>
            <person name="Miller B."/>
            <person name="Dyer P."/>
            <person name="Sachs M.S."/>
            <person name="Osmani S.A."/>
            <person name="Birren B.W."/>
        </authorList>
    </citation>
    <scope>NUCLEOTIDE SEQUENCE [LARGE SCALE GENOMIC DNA]</scope>
    <source>
        <strain evidence="3">FGSC A4 / ATCC 38163 / CBS 112.46 / NRRL 194 / M139</strain>
    </source>
</reference>
<dbReference type="Pfam" id="PF11735">
    <property type="entry name" value="CAP59_mtransfer"/>
    <property type="match status" value="1"/>
</dbReference>
<feature type="transmembrane region" description="Helical" evidence="1">
    <location>
        <begin position="36"/>
        <end position="55"/>
    </location>
</feature>
<dbReference type="HOGENOM" id="CLU_040564_1_0_1"/>
<dbReference type="InParanoid" id="C8VAT6"/>
<gene>
    <name evidence="2" type="ORF">ANIA_04738</name>
</gene>
<dbReference type="RefSeq" id="XP_050467648.1">
    <property type="nucleotide sequence ID" value="XM_050611642.1"/>
</dbReference>
<protein>
    <submittedName>
        <fullName evidence="2">Polysaccharide export protein (CAP59), putative (AFU_orthologue AFUA_7G05020)</fullName>
    </submittedName>
</protein>
<dbReference type="VEuPathDB" id="FungiDB:AN4738"/>
<dbReference type="OrthoDB" id="262547at2759"/>
<dbReference type="PANTHER" id="PTHR34144">
    <property type="entry name" value="CHROMOSOME 8, WHOLE GENOME SHOTGUN SEQUENCE"/>
    <property type="match status" value="1"/>
</dbReference>
<dbReference type="Proteomes" id="UP000000560">
    <property type="component" value="Chromosome III"/>
</dbReference>
<name>C8VAT6_EMENI</name>
<dbReference type="OMA" id="TENGWAH"/>
<organism evidence="2 3">
    <name type="scientific">Emericella nidulans (strain FGSC A4 / ATCC 38163 / CBS 112.46 / NRRL 194 / M139)</name>
    <name type="common">Aspergillus nidulans</name>
    <dbReference type="NCBI Taxonomy" id="227321"/>
    <lineage>
        <taxon>Eukaryota</taxon>
        <taxon>Fungi</taxon>
        <taxon>Dikarya</taxon>
        <taxon>Ascomycota</taxon>
        <taxon>Pezizomycotina</taxon>
        <taxon>Eurotiomycetes</taxon>
        <taxon>Eurotiomycetidae</taxon>
        <taxon>Eurotiales</taxon>
        <taxon>Aspergillaceae</taxon>
        <taxon>Aspergillus</taxon>
        <taxon>Aspergillus subgen. Nidulantes</taxon>
    </lineage>
</organism>
<reference evidence="3" key="2">
    <citation type="journal article" date="2009" name="Fungal Genet. Biol.">
        <title>The 2008 update of the Aspergillus nidulans genome annotation: a community effort.</title>
        <authorList>
            <person name="Wortman J.R."/>
            <person name="Gilsenan J.M."/>
            <person name="Joardar V."/>
            <person name="Deegan J."/>
            <person name="Clutterbuck J."/>
            <person name="Andersen M.R."/>
            <person name="Archer D."/>
            <person name="Bencina M."/>
            <person name="Braus G."/>
            <person name="Coutinho P."/>
            <person name="von Dohren H."/>
            <person name="Doonan J."/>
            <person name="Driessen A.J."/>
            <person name="Durek P."/>
            <person name="Espeso E."/>
            <person name="Fekete E."/>
            <person name="Flipphi M."/>
            <person name="Estrada C.G."/>
            <person name="Geysens S."/>
            <person name="Goldman G."/>
            <person name="de Groot P.W."/>
            <person name="Hansen K."/>
            <person name="Harris S.D."/>
            <person name="Heinekamp T."/>
            <person name="Helmstaedt K."/>
            <person name="Henrissat B."/>
            <person name="Hofmann G."/>
            <person name="Homan T."/>
            <person name="Horio T."/>
            <person name="Horiuchi H."/>
            <person name="James S."/>
            <person name="Jones M."/>
            <person name="Karaffa L."/>
            <person name="Karanyi Z."/>
            <person name="Kato M."/>
            <person name="Keller N."/>
            <person name="Kelly D.E."/>
            <person name="Kiel J.A."/>
            <person name="Kim J.M."/>
            <person name="van der Klei I.J."/>
            <person name="Klis F.M."/>
            <person name="Kovalchuk A."/>
            <person name="Krasevec N."/>
            <person name="Kubicek C.P."/>
            <person name="Liu B."/>
            <person name="Maccabe A."/>
            <person name="Meyer V."/>
            <person name="Mirabito P."/>
            <person name="Miskei M."/>
            <person name="Mos M."/>
            <person name="Mullins J."/>
            <person name="Nelson D.R."/>
            <person name="Nielsen J."/>
            <person name="Oakley B.R."/>
            <person name="Osmani S.A."/>
            <person name="Pakula T."/>
            <person name="Paszewski A."/>
            <person name="Paulsen I."/>
            <person name="Pilsyk S."/>
            <person name="Pocsi I."/>
            <person name="Punt P.J."/>
            <person name="Ram A.F."/>
            <person name="Ren Q."/>
            <person name="Robellet X."/>
            <person name="Robson G."/>
            <person name="Seiboth B."/>
            <person name="van Solingen P."/>
            <person name="Specht T."/>
            <person name="Sun J."/>
            <person name="Taheri-Talesh N."/>
            <person name="Takeshita N."/>
            <person name="Ussery D."/>
            <person name="vanKuyk P.A."/>
            <person name="Visser H."/>
            <person name="van de Vondervoort P.J."/>
            <person name="de Vries R.P."/>
            <person name="Walton J."/>
            <person name="Xiang X."/>
            <person name="Xiong Y."/>
            <person name="Zeng A.P."/>
            <person name="Brandt B.W."/>
            <person name="Cornell M.J."/>
            <person name="van den Hondel C.A."/>
            <person name="Visser J."/>
            <person name="Oliver S.G."/>
            <person name="Turner G."/>
        </authorList>
    </citation>
    <scope>GENOME REANNOTATION</scope>
    <source>
        <strain evidence="3">FGSC A4 / ATCC 38163 / CBS 112.46 / NRRL 194 / M139</strain>
    </source>
</reference>
<keyword evidence="1" id="KW-0472">Membrane</keyword>